<reference evidence="1" key="2">
    <citation type="journal article" date="2021" name="PeerJ">
        <title>Extensive microbial diversity within the chicken gut microbiome revealed by metagenomics and culture.</title>
        <authorList>
            <person name="Gilroy R."/>
            <person name="Ravi A."/>
            <person name="Getino M."/>
            <person name="Pursley I."/>
            <person name="Horton D.L."/>
            <person name="Alikhan N.F."/>
            <person name="Baker D."/>
            <person name="Gharbi K."/>
            <person name="Hall N."/>
            <person name="Watson M."/>
            <person name="Adriaenssens E.M."/>
            <person name="Foster-Nyarko E."/>
            <person name="Jarju S."/>
            <person name="Secka A."/>
            <person name="Antonio M."/>
            <person name="Oren A."/>
            <person name="Chaudhuri R.R."/>
            <person name="La Ragione R."/>
            <person name="Hildebrand F."/>
            <person name="Pallen M.J."/>
        </authorList>
    </citation>
    <scope>NUCLEOTIDE SEQUENCE</scope>
    <source>
        <strain evidence="1">ChiSjej5B23-6657</strain>
    </source>
</reference>
<reference evidence="1" key="1">
    <citation type="submission" date="2020-10" db="EMBL/GenBank/DDBJ databases">
        <authorList>
            <person name="Gilroy R."/>
        </authorList>
    </citation>
    <scope>NUCLEOTIDE SEQUENCE</scope>
    <source>
        <strain evidence="1">ChiSjej5B23-6657</strain>
    </source>
</reference>
<dbReference type="EMBL" id="DVHM01000015">
    <property type="protein sequence ID" value="HIR69829.1"/>
    <property type="molecule type" value="Genomic_DNA"/>
</dbReference>
<proteinExistence type="predicted"/>
<dbReference type="Gene3D" id="1.10.287.800">
    <property type="entry name" value="protein ne1242"/>
    <property type="match status" value="1"/>
</dbReference>
<dbReference type="Proteomes" id="UP000823912">
    <property type="component" value="Unassembled WGS sequence"/>
</dbReference>
<protein>
    <submittedName>
        <fullName evidence="1">Uncharacterized protein</fullName>
    </submittedName>
</protein>
<sequence length="116" mass="13486">MSQTLSYAEAKEIYYDMKENLDHRDGDLMELYDDMIVRAVRYAHIRAGWNALSREQKAEKDSARTSAHDAFIVALNIVARIQGEAGSRWRERLTEDRKRIGDFACYLALFEAIRAR</sequence>
<evidence type="ECO:0000313" key="1">
    <source>
        <dbReference type="EMBL" id="HIR69829.1"/>
    </source>
</evidence>
<dbReference type="AlphaFoldDB" id="A0A9D1JAC6"/>
<organism evidence="1 2">
    <name type="scientific">Candidatus Pullilachnospira gallistercoris</name>
    <dbReference type="NCBI Taxonomy" id="2840911"/>
    <lineage>
        <taxon>Bacteria</taxon>
        <taxon>Bacillati</taxon>
        <taxon>Bacillota</taxon>
        <taxon>Clostridia</taxon>
        <taxon>Lachnospirales</taxon>
        <taxon>Lachnospiraceae</taxon>
        <taxon>Lachnospiraceae incertae sedis</taxon>
        <taxon>Candidatus Pullilachnospira</taxon>
    </lineage>
</organism>
<evidence type="ECO:0000313" key="2">
    <source>
        <dbReference type="Proteomes" id="UP000823912"/>
    </source>
</evidence>
<comment type="caution">
    <text evidence="1">The sequence shown here is derived from an EMBL/GenBank/DDBJ whole genome shotgun (WGS) entry which is preliminary data.</text>
</comment>
<gene>
    <name evidence="1" type="ORF">IAA55_00940</name>
</gene>
<name>A0A9D1JAC6_9FIRM</name>
<accession>A0A9D1JAC6</accession>